<evidence type="ECO:0000313" key="2">
    <source>
        <dbReference type="EMBL" id="RCV36227.1"/>
    </source>
</evidence>
<keyword evidence="1" id="KW-0812">Transmembrane</keyword>
<dbReference type="OrthoDB" id="8062037at2759"/>
<proteinExistence type="predicted"/>
<feature type="transmembrane region" description="Helical" evidence="1">
    <location>
        <begin position="46"/>
        <end position="67"/>
    </location>
</feature>
<accession>A0A368S179</accession>
<dbReference type="AlphaFoldDB" id="A0A368S179"/>
<name>A0A368S179_SETIT</name>
<sequence length="129" mass="13265">MRMLGDSPAAAVDASSAPLLVTPAMVGGSLQPPAGGGSGASFDADMVVILGAMQCVLVCGIGLNSLIPCLRLHYCGRRTLTGVSAAPTMVHQRNRPVGKWPNCFHVFLDVLGKKATSLSVRSTSDGSIE</sequence>
<organism evidence="2">
    <name type="scientific">Setaria italica</name>
    <name type="common">Foxtail millet</name>
    <name type="synonym">Panicum italicum</name>
    <dbReference type="NCBI Taxonomy" id="4555"/>
    <lineage>
        <taxon>Eukaryota</taxon>
        <taxon>Viridiplantae</taxon>
        <taxon>Streptophyta</taxon>
        <taxon>Embryophyta</taxon>
        <taxon>Tracheophyta</taxon>
        <taxon>Spermatophyta</taxon>
        <taxon>Magnoliopsida</taxon>
        <taxon>Liliopsida</taxon>
        <taxon>Poales</taxon>
        <taxon>Poaceae</taxon>
        <taxon>PACMAD clade</taxon>
        <taxon>Panicoideae</taxon>
        <taxon>Panicodae</taxon>
        <taxon>Paniceae</taxon>
        <taxon>Cenchrinae</taxon>
        <taxon>Setaria</taxon>
    </lineage>
</organism>
<reference evidence="2" key="1">
    <citation type="journal article" date="2012" name="Nat. Biotechnol.">
        <title>Reference genome sequence of the model plant Setaria.</title>
        <authorList>
            <person name="Bennetzen J.L."/>
            <person name="Schmutz J."/>
            <person name="Wang H."/>
            <person name="Percifield R."/>
            <person name="Hawkins J."/>
            <person name="Pontaroli A.C."/>
            <person name="Estep M."/>
            <person name="Feng L."/>
            <person name="Vaughn J.N."/>
            <person name="Grimwood J."/>
            <person name="Jenkins J."/>
            <person name="Barry K."/>
            <person name="Lindquist E."/>
            <person name="Hellsten U."/>
            <person name="Deshpande S."/>
            <person name="Wang X."/>
            <person name="Wu X."/>
            <person name="Mitros T."/>
            <person name="Triplett J."/>
            <person name="Yang X."/>
            <person name="Ye C.Y."/>
            <person name="Mauro-Herrera M."/>
            <person name="Wang L."/>
            <person name="Li P."/>
            <person name="Sharma M."/>
            <person name="Sharma R."/>
            <person name="Ronald P.C."/>
            <person name="Panaud O."/>
            <person name="Kellogg E.A."/>
            <person name="Brutnell T.P."/>
            <person name="Doust A.N."/>
            <person name="Tuskan G.A."/>
            <person name="Rokhsar D."/>
            <person name="Devos K.M."/>
        </authorList>
    </citation>
    <scope>NUCLEOTIDE SEQUENCE [LARGE SCALE GENOMIC DNA]</scope>
    <source>
        <strain evidence="2">Yugu1</strain>
    </source>
</reference>
<keyword evidence="1" id="KW-0472">Membrane</keyword>
<keyword evidence="1" id="KW-1133">Transmembrane helix</keyword>
<gene>
    <name evidence="2" type="ORF">SETIT_7G301300v2</name>
</gene>
<dbReference type="EMBL" id="CM003534">
    <property type="protein sequence ID" value="RCV36227.1"/>
    <property type="molecule type" value="Genomic_DNA"/>
</dbReference>
<protein>
    <submittedName>
        <fullName evidence="2">Uncharacterized protein</fullName>
    </submittedName>
</protein>
<reference evidence="2" key="2">
    <citation type="submission" date="2015-07" db="EMBL/GenBank/DDBJ databases">
        <authorList>
            <person name="Noorani M."/>
        </authorList>
    </citation>
    <scope>NUCLEOTIDE SEQUENCE</scope>
    <source>
        <strain evidence="2">Yugu1</strain>
    </source>
</reference>
<evidence type="ECO:0000256" key="1">
    <source>
        <dbReference type="SAM" id="Phobius"/>
    </source>
</evidence>